<evidence type="ECO:0000256" key="5">
    <source>
        <dbReference type="RuleBase" id="RU003971"/>
    </source>
</evidence>
<dbReference type="PROSITE" id="PS50207">
    <property type="entry name" value="CASPASE_P10"/>
    <property type="match status" value="1"/>
</dbReference>
<dbReference type="PRINTS" id="PR00376">
    <property type="entry name" value="IL1BCENZYME"/>
</dbReference>
<dbReference type="InterPro" id="IPR015917">
    <property type="entry name" value="Pept_C14A"/>
</dbReference>
<dbReference type="InterPro" id="IPR029030">
    <property type="entry name" value="Caspase-like_dom_sf"/>
</dbReference>
<keyword evidence="3" id="KW-0053">Apoptosis</keyword>
<keyword evidence="6" id="KW-0175">Coiled coil</keyword>
<accession>A0AAV2HJ36</accession>
<proteinExistence type="inferred from homology"/>
<evidence type="ECO:0000313" key="11">
    <source>
        <dbReference type="Proteomes" id="UP001497497"/>
    </source>
</evidence>
<dbReference type="PANTHER" id="PTHR47901">
    <property type="entry name" value="CASPASE RECRUITMENT DOMAIN-CONTAINING PROTEIN 18"/>
    <property type="match status" value="1"/>
</dbReference>
<dbReference type="SUPFAM" id="SSF52129">
    <property type="entry name" value="Caspase-like"/>
    <property type="match status" value="1"/>
</dbReference>
<dbReference type="InterPro" id="IPR011600">
    <property type="entry name" value="Pept_C14_caspase"/>
</dbReference>
<evidence type="ECO:0000256" key="4">
    <source>
        <dbReference type="ARBA" id="ARBA00022801"/>
    </source>
</evidence>
<dbReference type="GO" id="GO:0006508">
    <property type="term" value="P:proteolysis"/>
    <property type="evidence" value="ECO:0007669"/>
    <property type="project" value="UniProtKB-KW"/>
</dbReference>
<keyword evidence="4" id="KW-0378">Hydrolase</keyword>
<feature type="region of interest" description="Disordered" evidence="7">
    <location>
        <begin position="206"/>
        <end position="225"/>
    </location>
</feature>
<dbReference type="InterPro" id="IPR002138">
    <property type="entry name" value="Pept_C14_p10"/>
</dbReference>
<feature type="domain" description="Caspase family p10" evidence="8">
    <location>
        <begin position="246"/>
        <end position="331"/>
    </location>
</feature>
<reference evidence="10 11" key="1">
    <citation type="submission" date="2024-04" db="EMBL/GenBank/DDBJ databases">
        <authorList>
            <consortium name="Genoscope - CEA"/>
            <person name="William W."/>
        </authorList>
    </citation>
    <scope>NUCLEOTIDE SEQUENCE [LARGE SCALE GENOMIC DNA]</scope>
</reference>
<feature type="domain" description="Caspase family p20" evidence="9">
    <location>
        <begin position="66"/>
        <end position="192"/>
    </location>
</feature>
<evidence type="ECO:0000259" key="8">
    <source>
        <dbReference type="PROSITE" id="PS50207"/>
    </source>
</evidence>
<organism evidence="10 11">
    <name type="scientific">Lymnaea stagnalis</name>
    <name type="common">Great pond snail</name>
    <name type="synonym">Helix stagnalis</name>
    <dbReference type="NCBI Taxonomy" id="6523"/>
    <lineage>
        <taxon>Eukaryota</taxon>
        <taxon>Metazoa</taxon>
        <taxon>Spiralia</taxon>
        <taxon>Lophotrochozoa</taxon>
        <taxon>Mollusca</taxon>
        <taxon>Gastropoda</taxon>
        <taxon>Heterobranchia</taxon>
        <taxon>Euthyneura</taxon>
        <taxon>Panpulmonata</taxon>
        <taxon>Hygrophila</taxon>
        <taxon>Lymnaeoidea</taxon>
        <taxon>Lymnaeidae</taxon>
        <taxon>Lymnaea</taxon>
    </lineage>
</organism>
<feature type="coiled-coil region" evidence="6">
    <location>
        <begin position="351"/>
        <end position="406"/>
    </location>
</feature>
<dbReference type="PANTHER" id="PTHR47901:SF8">
    <property type="entry name" value="CASPASE-3"/>
    <property type="match status" value="1"/>
</dbReference>
<dbReference type="InterPro" id="IPR001309">
    <property type="entry name" value="Pept_C14_p20"/>
</dbReference>
<evidence type="ECO:0000259" key="9">
    <source>
        <dbReference type="PROSITE" id="PS50208"/>
    </source>
</evidence>
<dbReference type="CDD" id="cd00032">
    <property type="entry name" value="CASc"/>
    <property type="match status" value="1"/>
</dbReference>
<dbReference type="GO" id="GO:0006915">
    <property type="term" value="P:apoptotic process"/>
    <property type="evidence" value="ECO:0007669"/>
    <property type="project" value="UniProtKB-KW"/>
</dbReference>
<dbReference type="SMART" id="SM00115">
    <property type="entry name" value="CASc"/>
    <property type="match status" value="1"/>
</dbReference>
<dbReference type="GO" id="GO:0004197">
    <property type="term" value="F:cysteine-type endopeptidase activity"/>
    <property type="evidence" value="ECO:0007669"/>
    <property type="project" value="InterPro"/>
</dbReference>
<dbReference type="Proteomes" id="UP001497497">
    <property type="component" value="Unassembled WGS sequence"/>
</dbReference>
<evidence type="ECO:0000256" key="3">
    <source>
        <dbReference type="ARBA" id="ARBA00022703"/>
    </source>
</evidence>
<dbReference type="Gene3D" id="3.40.50.1460">
    <property type="match status" value="1"/>
</dbReference>
<dbReference type="EMBL" id="CAXITT010000143">
    <property type="protein sequence ID" value="CAL1533409.1"/>
    <property type="molecule type" value="Genomic_DNA"/>
</dbReference>
<sequence length="727" mass="85743">MARRYNDTDVSEEDEDYIELPNIWPTPAALRSDNVKLVNVQDERMLRFYRRSLSEKPDVYAMKHSVRGNVLVINNEKFLKLSRREGTEKDCNKIRAVFSQLGFNVIIYNNLTGDEMNKILLRESKYDYSNHDCFILFVLSHGDKGVVVGTDAKSGKGSSCVSISYIRRLFSENKTLLGKPKLFFVEACQGSQYDDGKTLVDEDDTFSDSNIGASREQSEESDYSQTDHVIFSDVTSEDEETTDGSKIPSGSDIFLSTAAVKGYVSWRNKNCGSWYIQAIGYVFRKYAHKHNLHDLMTSVINLVSKSEANKGQFKQVATIYSTLRKKLFFFPCLHEKYVEIIDKHRLGQSEQINLEKQLNKTRQNLAAEQKMRLKLENDLKIKDSAIDNLKKECGKNENELKIVTKNLKRRERLYGNWKEKWEHEKSLYMSLAVELSGEKKTRLKLENDLKIKDVEIDNLKKECKEKENELKNVTNNLNRREKLYGNWKEKWEHEQSLNVTMAYELSGEKKMRQQLENDLKIKDVEIDNFKKVCQEKENELENVTKNLKRRERLFGNWKEKWEHEQSLNVTLADELSDEKRMRQQLENDLKIKDVEIDNFKKECVEKENKLEKVTNNLKRRKRFFVREKKIRQQLENDLKIKDVEMDNLKKEREEKENELENVTNKLNRHERLFGNWKEKWEHEQSLNVSLADELSVETKMRQQLENDLKIKDVEIENLKKRMRGKGK</sequence>
<dbReference type="AlphaFoldDB" id="A0AAV2HJ36"/>
<evidence type="ECO:0000313" key="10">
    <source>
        <dbReference type="EMBL" id="CAL1533409.1"/>
    </source>
</evidence>
<name>A0AAV2HJ36_LYMST</name>
<feature type="coiled-coil region" evidence="6">
    <location>
        <begin position="512"/>
        <end position="721"/>
    </location>
</feature>
<feature type="coiled-coil region" evidence="6">
    <location>
        <begin position="442"/>
        <end position="483"/>
    </location>
</feature>
<evidence type="ECO:0000256" key="1">
    <source>
        <dbReference type="ARBA" id="ARBA00010134"/>
    </source>
</evidence>
<comment type="caution">
    <text evidence="10">The sequence shown here is derived from an EMBL/GenBank/DDBJ whole genome shotgun (WGS) entry which is preliminary data.</text>
</comment>
<dbReference type="Pfam" id="PF00656">
    <property type="entry name" value="Peptidase_C14"/>
    <property type="match status" value="1"/>
</dbReference>
<keyword evidence="2" id="KW-0645">Protease</keyword>
<dbReference type="PROSITE" id="PS50208">
    <property type="entry name" value="CASPASE_P20"/>
    <property type="match status" value="1"/>
</dbReference>
<evidence type="ECO:0000256" key="7">
    <source>
        <dbReference type="SAM" id="MobiDB-lite"/>
    </source>
</evidence>
<keyword evidence="11" id="KW-1185">Reference proteome</keyword>
<gene>
    <name evidence="10" type="ORF">GSLYS_00007398001</name>
</gene>
<protein>
    <submittedName>
        <fullName evidence="10">Uncharacterized protein</fullName>
    </submittedName>
</protein>
<dbReference type="InterPro" id="IPR002398">
    <property type="entry name" value="Pept_C14"/>
</dbReference>
<evidence type="ECO:0000256" key="6">
    <source>
        <dbReference type="SAM" id="Coils"/>
    </source>
</evidence>
<comment type="similarity">
    <text evidence="1 5">Belongs to the peptidase C14A family.</text>
</comment>
<evidence type="ECO:0000256" key="2">
    <source>
        <dbReference type="ARBA" id="ARBA00022670"/>
    </source>
</evidence>